<dbReference type="RefSeq" id="WP_343914534.1">
    <property type="nucleotide sequence ID" value="NZ_BAAAGE010000006.1"/>
</dbReference>
<evidence type="ECO:0000313" key="2">
    <source>
        <dbReference type="Proteomes" id="UP001501758"/>
    </source>
</evidence>
<protein>
    <recommendedName>
        <fullName evidence="3">SnoaL-like domain-containing protein</fullName>
    </recommendedName>
</protein>
<name>A0ABP3UHR7_9FLAO</name>
<dbReference type="Proteomes" id="UP001501758">
    <property type="component" value="Unassembled WGS sequence"/>
</dbReference>
<accession>A0ABP3UHR7</accession>
<proteinExistence type="predicted"/>
<comment type="caution">
    <text evidence="1">The sequence shown here is derived from an EMBL/GenBank/DDBJ whole genome shotgun (WGS) entry which is preliminary data.</text>
</comment>
<reference evidence="2" key="1">
    <citation type="journal article" date="2019" name="Int. J. Syst. Evol. Microbiol.">
        <title>The Global Catalogue of Microorganisms (GCM) 10K type strain sequencing project: providing services to taxonomists for standard genome sequencing and annotation.</title>
        <authorList>
            <consortium name="The Broad Institute Genomics Platform"/>
            <consortium name="The Broad Institute Genome Sequencing Center for Infectious Disease"/>
            <person name="Wu L."/>
            <person name="Ma J."/>
        </authorList>
    </citation>
    <scope>NUCLEOTIDE SEQUENCE [LARGE SCALE GENOMIC DNA]</scope>
    <source>
        <strain evidence="2">JCM 15974</strain>
    </source>
</reference>
<dbReference type="EMBL" id="BAAAGE010000006">
    <property type="protein sequence ID" value="GAA0732275.1"/>
    <property type="molecule type" value="Genomic_DNA"/>
</dbReference>
<gene>
    <name evidence="1" type="ORF">GCM10009430_45320</name>
</gene>
<evidence type="ECO:0000313" key="1">
    <source>
        <dbReference type="EMBL" id="GAA0732275.1"/>
    </source>
</evidence>
<organism evidence="1 2">
    <name type="scientific">Aquimarina litoralis</name>
    <dbReference type="NCBI Taxonomy" id="584605"/>
    <lineage>
        <taxon>Bacteria</taxon>
        <taxon>Pseudomonadati</taxon>
        <taxon>Bacteroidota</taxon>
        <taxon>Flavobacteriia</taxon>
        <taxon>Flavobacteriales</taxon>
        <taxon>Flavobacteriaceae</taxon>
        <taxon>Aquimarina</taxon>
    </lineage>
</organism>
<keyword evidence="2" id="KW-1185">Reference proteome</keyword>
<sequence length="270" mass="30685">MFIFNTLVFPQSNNHIDNTLNQEETEKFLCLEIYGKKGSNIKVRLNDIPVCELLIENEEGYGNAFTLANHYAIPNINIVSVYPLSKKGSATIRLANYKKGEITGENNGETLLKINIKNDDSPVHKQVTLPSNLKKWSWMDTDVITDKTSKKEAIAFAKSFYKTMEEGNINEMVAAADPIIGYEVLSKPEISKEDLINEWIEGLKMVFTDQNIYDDIDSISIQLTPVANGKLFEVTRDDGSWLFRTSEKNEFPVGFKSIIGRKNGVWKFYH</sequence>
<evidence type="ECO:0008006" key="3">
    <source>
        <dbReference type="Google" id="ProtNLM"/>
    </source>
</evidence>